<sequence>MTGRTPAALVTKHLVEPHARSIDWHVHRKHELLWGFAGVRTVETEGIAWTLPPTAGLWVPAGVRHAGFAGAGARHYFTLVDPVRFPGQWDRPVLVAMPPVVRELLLHLRDATLSDAEREDAERAAMSLVKPVAGTGIALPTPTDPRARVVSAGLVENPADRRTTEQWAAEVGLSGRTLDRLFAGQTGMTFARWRVQARVRAAILLLADGQTATAVAHQVGYQTASAFVRAFRQTTGTTPGAYVAALRDRSPA</sequence>
<dbReference type="PANTHER" id="PTHR11019:SF199">
    <property type="entry name" value="HTH-TYPE TRANSCRIPTIONAL REGULATOR NIMR"/>
    <property type="match status" value="1"/>
</dbReference>
<dbReference type="PANTHER" id="PTHR11019">
    <property type="entry name" value="HTH-TYPE TRANSCRIPTIONAL REGULATOR NIMR"/>
    <property type="match status" value="1"/>
</dbReference>
<evidence type="ECO:0000259" key="7">
    <source>
        <dbReference type="PROSITE" id="PS01124"/>
    </source>
</evidence>
<dbReference type="GO" id="GO:0003700">
    <property type="term" value="F:DNA-binding transcription factor activity"/>
    <property type="evidence" value="ECO:0007669"/>
    <property type="project" value="InterPro"/>
</dbReference>
<keyword evidence="3" id="KW-0238">DNA-binding</keyword>
<protein>
    <recommendedName>
        <fullName evidence="5">HTH-type transcriptional regulator RipA</fullName>
    </recommendedName>
    <alternativeName>
        <fullName evidence="6">Repressor of iron proteins A</fullName>
    </alternativeName>
</protein>
<dbReference type="FunFam" id="1.10.10.60:FF:000132">
    <property type="entry name" value="AraC family transcriptional regulator"/>
    <property type="match status" value="1"/>
</dbReference>
<dbReference type="Proteomes" id="UP000030300">
    <property type="component" value="Chromosome"/>
</dbReference>
<dbReference type="eggNOG" id="COG2207">
    <property type="taxonomic scope" value="Bacteria"/>
</dbReference>
<evidence type="ECO:0000256" key="1">
    <source>
        <dbReference type="ARBA" id="ARBA00022491"/>
    </source>
</evidence>
<dbReference type="AlphaFoldDB" id="A0A0A1DXL0"/>
<dbReference type="SUPFAM" id="SSF51182">
    <property type="entry name" value="RmlC-like cupins"/>
    <property type="match status" value="1"/>
</dbReference>
<keyword evidence="2" id="KW-0805">Transcription regulation</keyword>
<evidence type="ECO:0000256" key="2">
    <source>
        <dbReference type="ARBA" id="ARBA00023015"/>
    </source>
</evidence>
<reference evidence="8 9" key="1">
    <citation type="journal article" date="2015" name="Genome Announc.">
        <title>Complete Genome Sequence of Steroid-Transforming Nocardioides simplex VKM Ac-2033D.</title>
        <authorList>
            <person name="Shtratnikova V.Y."/>
            <person name="Schelkunov M.I."/>
            <person name="Pekov Y.A."/>
            <person name="Fokina V.V."/>
            <person name="Logacheva M.D."/>
            <person name="Sokolov S.L."/>
            <person name="Bragin E.Y."/>
            <person name="Ashapkin V.V."/>
            <person name="Donova M.V."/>
        </authorList>
    </citation>
    <scope>NUCLEOTIDE SEQUENCE [LARGE SCALE GENOMIC DNA]</scope>
    <source>
        <strain evidence="8 9">VKM Ac-2033D</strain>
    </source>
</reference>
<dbReference type="InterPro" id="IPR009057">
    <property type="entry name" value="Homeodomain-like_sf"/>
</dbReference>
<accession>A0A0A1DXL0</accession>
<dbReference type="SUPFAM" id="SSF46689">
    <property type="entry name" value="Homeodomain-like"/>
    <property type="match status" value="2"/>
</dbReference>
<keyword evidence="1" id="KW-0678">Repressor</keyword>
<dbReference type="Gene3D" id="1.10.10.60">
    <property type="entry name" value="Homeodomain-like"/>
    <property type="match status" value="1"/>
</dbReference>
<dbReference type="PROSITE" id="PS01124">
    <property type="entry name" value="HTH_ARAC_FAMILY_2"/>
    <property type="match status" value="1"/>
</dbReference>
<dbReference type="InterPro" id="IPR011051">
    <property type="entry name" value="RmlC_Cupin_sf"/>
</dbReference>
<evidence type="ECO:0000313" key="9">
    <source>
        <dbReference type="Proteomes" id="UP000030300"/>
    </source>
</evidence>
<dbReference type="STRING" id="2045.KR76_26020"/>
<feature type="domain" description="HTH araC/xylS-type" evidence="7">
    <location>
        <begin position="148"/>
        <end position="245"/>
    </location>
</feature>
<dbReference type="HOGENOM" id="CLU_000445_87_2_11"/>
<keyword evidence="9" id="KW-1185">Reference proteome</keyword>
<dbReference type="CDD" id="cd06124">
    <property type="entry name" value="cupin_NimR-like_N"/>
    <property type="match status" value="1"/>
</dbReference>
<gene>
    <name evidence="8" type="ORF">KR76_26020</name>
</gene>
<name>A0A0A1DXL0_NOCSI</name>
<dbReference type="KEGG" id="psim:KR76_26020"/>
<evidence type="ECO:0000313" key="8">
    <source>
        <dbReference type="EMBL" id="AIY20195.2"/>
    </source>
</evidence>
<evidence type="ECO:0000256" key="3">
    <source>
        <dbReference type="ARBA" id="ARBA00023125"/>
    </source>
</evidence>
<keyword evidence="4" id="KW-0804">Transcription</keyword>
<proteinExistence type="predicted"/>
<dbReference type="Pfam" id="PF12833">
    <property type="entry name" value="HTH_18"/>
    <property type="match status" value="1"/>
</dbReference>
<dbReference type="SMART" id="SM00342">
    <property type="entry name" value="HTH_ARAC"/>
    <property type="match status" value="1"/>
</dbReference>
<evidence type="ECO:0000256" key="4">
    <source>
        <dbReference type="ARBA" id="ARBA00023163"/>
    </source>
</evidence>
<dbReference type="GO" id="GO:0043565">
    <property type="term" value="F:sequence-specific DNA binding"/>
    <property type="evidence" value="ECO:0007669"/>
    <property type="project" value="InterPro"/>
</dbReference>
<evidence type="ECO:0000256" key="6">
    <source>
        <dbReference type="ARBA" id="ARBA00079449"/>
    </source>
</evidence>
<organism evidence="8 9">
    <name type="scientific">Nocardioides simplex</name>
    <name type="common">Arthrobacter simplex</name>
    <dbReference type="NCBI Taxonomy" id="2045"/>
    <lineage>
        <taxon>Bacteria</taxon>
        <taxon>Bacillati</taxon>
        <taxon>Actinomycetota</taxon>
        <taxon>Actinomycetes</taxon>
        <taxon>Propionibacteriales</taxon>
        <taxon>Nocardioidaceae</taxon>
        <taxon>Pimelobacter</taxon>
    </lineage>
</organism>
<dbReference type="EMBL" id="CP009896">
    <property type="protein sequence ID" value="AIY20195.2"/>
    <property type="molecule type" value="Genomic_DNA"/>
</dbReference>
<dbReference type="InterPro" id="IPR018060">
    <property type="entry name" value="HTH_AraC"/>
</dbReference>
<evidence type="ECO:0000256" key="5">
    <source>
        <dbReference type="ARBA" id="ARBA00074140"/>
    </source>
</evidence>